<comment type="caution">
    <text evidence="1">The sequence shown here is derived from an EMBL/GenBank/DDBJ whole genome shotgun (WGS) entry which is preliminary data.</text>
</comment>
<evidence type="ECO:0000313" key="1">
    <source>
        <dbReference type="EMBL" id="TWI58301.1"/>
    </source>
</evidence>
<reference evidence="1 2" key="1">
    <citation type="journal article" date="2015" name="Stand. Genomic Sci.">
        <title>Genomic Encyclopedia of Bacterial and Archaeal Type Strains, Phase III: the genomes of soil and plant-associated and newly described type strains.</title>
        <authorList>
            <person name="Whitman W.B."/>
            <person name="Woyke T."/>
            <person name="Klenk H.P."/>
            <person name="Zhou Y."/>
            <person name="Lilburn T.G."/>
            <person name="Beck B.J."/>
            <person name="De Vos P."/>
            <person name="Vandamme P."/>
            <person name="Eisen J.A."/>
            <person name="Garrity G."/>
            <person name="Hugenholtz P."/>
            <person name="Kyrpides N.C."/>
        </authorList>
    </citation>
    <scope>NUCLEOTIDE SEQUENCE [LARGE SCALE GENOMIC DNA]</scope>
    <source>
        <strain evidence="1 2">CGMCC 1.6858</strain>
    </source>
</reference>
<dbReference type="AlphaFoldDB" id="A0A562QNG4"/>
<dbReference type="EMBL" id="VLKY01000001">
    <property type="protein sequence ID" value="TWI58301.1"/>
    <property type="molecule type" value="Genomic_DNA"/>
</dbReference>
<sequence length="61" mass="7282">MMKWLFVFLLALNVFYYVWNQQQTPLRAKEVTPLSLYKGDQNNIRLLHEPETPSSEAMPRQ</sequence>
<accession>A0A562QNG4</accession>
<gene>
    <name evidence="1" type="ORF">IQ22_00005</name>
</gene>
<protein>
    <submittedName>
        <fullName evidence="1">Uncharacterized protein</fullName>
    </submittedName>
</protein>
<organism evidence="1 2">
    <name type="scientific">Pseudomonas duriflava</name>
    <dbReference type="NCBI Taxonomy" id="459528"/>
    <lineage>
        <taxon>Bacteria</taxon>
        <taxon>Pseudomonadati</taxon>
        <taxon>Pseudomonadota</taxon>
        <taxon>Gammaproteobacteria</taxon>
        <taxon>Pseudomonadales</taxon>
        <taxon>Pseudomonadaceae</taxon>
        <taxon>Pseudomonas</taxon>
    </lineage>
</organism>
<evidence type="ECO:0000313" key="2">
    <source>
        <dbReference type="Proteomes" id="UP000316905"/>
    </source>
</evidence>
<keyword evidence="2" id="KW-1185">Reference proteome</keyword>
<dbReference type="Proteomes" id="UP000316905">
    <property type="component" value="Unassembled WGS sequence"/>
</dbReference>
<name>A0A562QNG4_9PSED</name>
<proteinExistence type="predicted"/>